<dbReference type="EMBL" id="WEKV01000029">
    <property type="protein sequence ID" value="KAB7781844.1"/>
    <property type="molecule type" value="Genomic_DNA"/>
</dbReference>
<feature type="domain" description="Insertion element IS402-like" evidence="2">
    <location>
        <begin position="21"/>
        <end position="93"/>
    </location>
</feature>
<proteinExistence type="predicted"/>
<accession>A0A833MY16</accession>
<gene>
    <name evidence="4" type="ORF">F8B43_5636</name>
    <name evidence="3" type="ORF">F8B43_5705</name>
</gene>
<organism evidence="4 5">
    <name type="scientific">Methylorubrum populi</name>
    <dbReference type="NCBI Taxonomy" id="223967"/>
    <lineage>
        <taxon>Bacteria</taxon>
        <taxon>Pseudomonadati</taxon>
        <taxon>Pseudomonadota</taxon>
        <taxon>Alphaproteobacteria</taxon>
        <taxon>Hyphomicrobiales</taxon>
        <taxon>Methylobacteriaceae</taxon>
        <taxon>Methylorubrum</taxon>
    </lineage>
</organism>
<reference evidence="4 5" key="1">
    <citation type="submission" date="2019-10" db="EMBL/GenBank/DDBJ databases">
        <title>Draft Genome Sequence of the Caffeine Degrading Methylotroph Methylorubrum populi PINKEL.</title>
        <authorList>
            <person name="Dawson S.C."/>
            <person name="Zhang X."/>
            <person name="Wright M.E."/>
            <person name="Sharma G."/>
            <person name="Langner J.T."/>
            <person name="Ditty J.L."/>
            <person name="Subuyuj G.A."/>
        </authorList>
    </citation>
    <scope>NUCLEOTIDE SEQUENCE [LARGE SCALE GENOMIC DNA]</scope>
    <source>
        <strain evidence="4 5">Pinkel</strain>
    </source>
</reference>
<evidence type="ECO:0000313" key="5">
    <source>
        <dbReference type="Proteomes" id="UP000469949"/>
    </source>
</evidence>
<dbReference type="AlphaFoldDB" id="A0A833MY16"/>
<evidence type="ECO:0000259" key="2">
    <source>
        <dbReference type="Pfam" id="PF13340"/>
    </source>
</evidence>
<dbReference type="Proteomes" id="UP000469949">
    <property type="component" value="Unassembled WGS sequence"/>
</dbReference>
<feature type="non-terminal residue" evidence="4">
    <location>
        <position position="136"/>
    </location>
</feature>
<sequence>MWTPAARAELARENLPYASSLTDGEWALIAPLLPAPSRMGRPWRWPLRAILDGIQYVLRTGCAWRHLPLDFPPWSTVHRWFLRLSKAGVFERLAHALTLADRERAGREASPTGAILDAQAARSGGVGVKGERGYDP</sequence>
<dbReference type="Pfam" id="PF13340">
    <property type="entry name" value="DUF4096"/>
    <property type="match status" value="1"/>
</dbReference>
<evidence type="ECO:0000256" key="1">
    <source>
        <dbReference type="SAM" id="MobiDB-lite"/>
    </source>
</evidence>
<dbReference type="InterPro" id="IPR025161">
    <property type="entry name" value="IS402-like_dom"/>
</dbReference>
<name>A0A833MY16_9HYPH</name>
<feature type="region of interest" description="Disordered" evidence="1">
    <location>
        <begin position="103"/>
        <end position="136"/>
    </location>
</feature>
<evidence type="ECO:0000313" key="4">
    <source>
        <dbReference type="EMBL" id="KAB7781933.1"/>
    </source>
</evidence>
<evidence type="ECO:0000313" key="3">
    <source>
        <dbReference type="EMBL" id="KAB7781844.1"/>
    </source>
</evidence>
<dbReference type="PANTHER" id="PTHR30007:SF0">
    <property type="entry name" value="TRANSPOSASE"/>
    <property type="match status" value="1"/>
</dbReference>
<dbReference type="PANTHER" id="PTHR30007">
    <property type="entry name" value="PHP DOMAIN PROTEIN"/>
    <property type="match status" value="1"/>
</dbReference>
<protein>
    <submittedName>
        <fullName evidence="4">Transposase</fullName>
    </submittedName>
</protein>
<dbReference type="RefSeq" id="WP_246696097.1">
    <property type="nucleotide sequence ID" value="NZ_WEKV01000024.1"/>
</dbReference>
<dbReference type="EMBL" id="WEKV01000024">
    <property type="protein sequence ID" value="KAB7781933.1"/>
    <property type="molecule type" value="Genomic_DNA"/>
</dbReference>
<comment type="caution">
    <text evidence="4">The sequence shown here is derived from an EMBL/GenBank/DDBJ whole genome shotgun (WGS) entry which is preliminary data.</text>
</comment>